<reference evidence="2 3" key="1">
    <citation type="submission" date="2017-03" db="EMBL/GenBank/DDBJ databases">
        <title>Whole genome sequences of fourteen strains of Bradyrhizobium canariense and one strain of Bradyrhizobium japonicum isolated from Lupinus (Papilionoideae: Genisteae) species in Algeria.</title>
        <authorList>
            <person name="Crovadore J."/>
            <person name="Chekireb D."/>
            <person name="Brachmann A."/>
            <person name="Chablais R."/>
            <person name="Cochard B."/>
            <person name="Lefort F."/>
        </authorList>
    </citation>
    <scope>NUCLEOTIDE SEQUENCE [LARGE SCALE GENOMIC DNA]</scope>
    <source>
        <strain evidence="2 3">UBMAN05</strain>
    </source>
</reference>
<proteinExistence type="predicted"/>
<feature type="domain" description="Endonuclease/exonuclease/phosphatase" evidence="1">
    <location>
        <begin position="4"/>
        <end position="270"/>
    </location>
</feature>
<dbReference type="InterPro" id="IPR036691">
    <property type="entry name" value="Endo/exonu/phosph_ase_sf"/>
</dbReference>
<evidence type="ECO:0000259" key="1">
    <source>
        <dbReference type="Pfam" id="PF03372"/>
    </source>
</evidence>
<organism evidence="2 3">
    <name type="scientific">Bradyrhizobium canariense</name>
    <dbReference type="NCBI Taxonomy" id="255045"/>
    <lineage>
        <taxon>Bacteria</taxon>
        <taxon>Pseudomonadati</taxon>
        <taxon>Pseudomonadota</taxon>
        <taxon>Alphaproteobacteria</taxon>
        <taxon>Hyphomicrobiales</taxon>
        <taxon>Nitrobacteraceae</taxon>
        <taxon>Bradyrhizobium</taxon>
    </lineage>
</organism>
<sequence>MRLLTWNIQCGKGCDGVTDLARIVAVARQTLDADVFCFQEVSANFSRFGDGADQSEQLAALLPGYSAIFRPAIETVDPDGNLHRFGNMTLSRLPVLQIANHLLPWPAAAAVRSMRRHALEVTVQASFGVVRVVNTHLEFHSAGQREAQIARLLDLQEDASMSPKQAGSRHDEPYESQTVAASSLLCGDFNFDVADPQHALIARSGRPGLAYRDAWTADRPGRARAPTCGIYDRAQWAEGPDCRDFIFVTEDLTGYVRSIEVNEATDASDHQPIAIEVSE</sequence>
<comment type="caution">
    <text evidence="2">The sequence shown here is derived from an EMBL/GenBank/DDBJ whole genome shotgun (WGS) entry which is preliminary data.</text>
</comment>
<gene>
    <name evidence="2" type="ORF">BST63_34280</name>
</gene>
<name>A0ABX3WSW0_9BRAD</name>
<dbReference type="Pfam" id="PF03372">
    <property type="entry name" value="Exo_endo_phos"/>
    <property type="match status" value="1"/>
</dbReference>
<dbReference type="RefSeq" id="WP_085385585.1">
    <property type="nucleotide sequence ID" value="NZ_NAFJ01000157.1"/>
</dbReference>
<keyword evidence="3" id="KW-1185">Reference proteome</keyword>
<dbReference type="EMBL" id="NAFK01000177">
    <property type="protein sequence ID" value="OSJ20829.1"/>
    <property type="molecule type" value="Genomic_DNA"/>
</dbReference>
<dbReference type="PANTHER" id="PTHR14859:SF1">
    <property type="entry name" value="PGAP2-INTERACTING PROTEIN"/>
    <property type="match status" value="1"/>
</dbReference>
<evidence type="ECO:0000313" key="3">
    <source>
        <dbReference type="Proteomes" id="UP000193884"/>
    </source>
</evidence>
<dbReference type="Proteomes" id="UP000193884">
    <property type="component" value="Unassembled WGS sequence"/>
</dbReference>
<evidence type="ECO:0000313" key="2">
    <source>
        <dbReference type="EMBL" id="OSJ20829.1"/>
    </source>
</evidence>
<dbReference type="Gene3D" id="3.60.10.10">
    <property type="entry name" value="Endonuclease/exonuclease/phosphatase"/>
    <property type="match status" value="1"/>
</dbReference>
<dbReference type="InterPro" id="IPR005135">
    <property type="entry name" value="Endo/exonuclease/phosphatase"/>
</dbReference>
<dbReference type="InterPro" id="IPR051916">
    <property type="entry name" value="GPI-anchor_lipid_remodeler"/>
</dbReference>
<protein>
    <recommendedName>
        <fullName evidence="1">Endonuclease/exonuclease/phosphatase domain-containing protein</fullName>
    </recommendedName>
</protein>
<dbReference type="SUPFAM" id="SSF56219">
    <property type="entry name" value="DNase I-like"/>
    <property type="match status" value="1"/>
</dbReference>
<dbReference type="PANTHER" id="PTHR14859">
    <property type="entry name" value="CALCOFLUOR WHITE HYPERSENSITIVE PROTEIN PRECURSOR"/>
    <property type="match status" value="1"/>
</dbReference>
<accession>A0ABX3WSW0</accession>